<gene>
    <name evidence="2" type="ORF">SAMN06265368_2478</name>
</gene>
<evidence type="ECO:0000313" key="3">
    <source>
        <dbReference type="Proteomes" id="UP000219439"/>
    </source>
</evidence>
<protein>
    <recommendedName>
        <fullName evidence="4">Suppressor of fused protein (SUFU)</fullName>
    </recommendedName>
</protein>
<evidence type="ECO:0008006" key="4">
    <source>
        <dbReference type="Google" id="ProtNLM"/>
    </source>
</evidence>
<dbReference type="RefSeq" id="WP_097153744.1">
    <property type="nucleotide sequence ID" value="NZ_OBEL01000002.1"/>
</dbReference>
<feature type="region of interest" description="Disordered" evidence="1">
    <location>
        <begin position="13"/>
        <end position="42"/>
    </location>
</feature>
<evidence type="ECO:0000313" key="2">
    <source>
        <dbReference type="EMBL" id="SNZ19393.1"/>
    </source>
</evidence>
<organism evidence="2 3">
    <name type="scientific">Cohaesibacter gelatinilyticus</name>
    <dbReference type="NCBI Taxonomy" id="372072"/>
    <lineage>
        <taxon>Bacteria</taxon>
        <taxon>Pseudomonadati</taxon>
        <taxon>Pseudomonadota</taxon>
        <taxon>Alphaproteobacteria</taxon>
        <taxon>Hyphomicrobiales</taxon>
        <taxon>Cohaesibacteraceae</taxon>
    </lineage>
</organism>
<feature type="compositionally biased region" description="Pro residues" evidence="1">
    <location>
        <begin position="24"/>
        <end position="33"/>
    </location>
</feature>
<dbReference type="EMBL" id="OBEL01000002">
    <property type="protein sequence ID" value="SNZ19393.1"/>
    <property type="molecule type" value="Genomic_DNA"/>
</dbReference>
<evidence type="ECO:0000256" key="1">
    <source>
        <dbReference type="SAM" id="MobiDB-lite"/>
    </source>
</evidence>
<dbReference type="OrthoDB" id="6556108at2"/>
<proteinExistence type="predicted"/>
<accession>A0A285PDS7</accession>
<keyword evidence="3" id="KW-1185">Reference proteome</keyword>
<reference evidence="2 3" key="1">
    <citation type="submission" date="2017-09" db="EMBL/GenBank/DDBJ databases">
        <authorList>
            <person name="Ehlers B."/>
            <person name="Leendertz F.H."/>
        </authorList>
    </citation>
    <scope>NUCLEOTIDE SEQUENCE [LARGE SCALE GENOMIC DNA]</scope>
    <source>
        <strain evidence="2 3">DSM 18289</strain>
    </source>
</reference>
<name>A0A285PDS7_9HYPH</name>
<dbReference type="Proteomes" id="UP000219439">
    <property type="component" value="Unassembled WGS sequence"/>
</dbReference>
<sequence length="258" mass="28531">MMFNWIKSLFNTPTPANTHKPDPTPDLQPTTPPRDPEDPAYQKTHDAIQAYWEKIGTVDSDVISYLINPAFMGSPPWPGGRQAFKIIRTSNSLIIASDGLSDPFDEDADSQCNGFEMEIYIEVEAQQDMTFDDIKNSAAFSLIEQCARQIAEWGGITTLLDQIKIVSSEIPVPDGAIPETFLNQDEYVGVLFGMEAENRPTFVPDTPLSPVRMVAVTALSPAEVQDIAMGKLPREQMAQMLMDAGHGPISDFHRDSLV</sequence>
<dbReference type="AlphaFoldDB" id="A0A285PDS7"/>